<dbReference type="GeneID" id="85732887"/>
<proteinExistence type="predicted"/>
<reference evidence="1 2" key="1">
    <citation type="submission" date="2023-10" db="EMBL/GenBank/DDBJ databases">
        <title>The complete genome sequence of Methanoculleus receptaculi DSM 18860.</title>
        <authorList>
            <person name="Lai S.-J."/>
            <person name="You Y.-T."/>
            <person name="Chen S.-C."/>
        </authorList>
    </citation>
    <scope>NUCLEOTIDE SEQUENCE [LARGE SCALE GENOMIC DNA]</scope>
    <source>
        <strain evidence="1 2">DSM 18860</strain>
    </source>
</reference>
<dbReference type="RefSeq" id="WP_318620537.1">
    <property type="nucleotide sequence ID" value="NZ_CP137642.1"/>
</dbReference>
<organism evidence="1 2">
    <name type="scientific">Methanoculleus receptaculi</name>
    <dbReference type="NCBI Taxonomy" id="394967"/>
    <lineage>
        <taxon>Archaea</taxon>
        <taxon>Methanobacteriati</taxon>
        <taxon>Methanobacteriota</taxon>
        <taxon>Stenosarchaea group</taxon>
        <taxon>Methanomicrobia</taxon>
        <taxon>Methanomicrobiales</taxon>
        <taxon>Methanomicrobiaceae</taxon>
        <taxon>Methanoculleus</taxon>
    </lineage>
</organism>
<dbReference type="InterPro" id="IPR035069">
    <property type="entry name" value="TTHA1013/TTHA0281-like"/>
</dbReference>
<dbReference type="PANTHER" id="PTHR34504">
    <property type="entry name" value="ANTITOXIN HICB"/>
    <property type="match status" value="1"/>
</dbReference>
<protein>
    <submittedName>
        <fullName evidence="1">Type II toxin-antitoxin system HicB family antitoxin</fullName>
    </submittedName>
</protein>
<keyword evidence="2" id="KW-1185">Reference proteome</keyword>
<evidence type="ECO:0000313" key="2">
    <source>
        <dbReference type="Proteomes" id="UP001305652"/>
    </source>
</evidence>
<gene>
    <name evidence="1" type="ORF">R6Y96_06980</name>
</gene>
<dbReference type="InterPro" id="IPR051404">
    <property type="entry name" value="TA_system_antitoxin"/>
</dbReference>
<dbReference type="EMBL" id="CP137642">
    <property type="protein sequence ID" value="WOX57051.1"/>
    <property type="molecule type" value="Genomic_DNA"/>
</dbReference>
<accession>A0AAX4FSZ4</accession>
<dbReference type="Proteomes" id="UP001305652">
    <property type="component" value="Chromosome"/>
</dbReference>
<evidence type="ECO:0000313" key="1">
    <source>
        <dbReference type="EMBL" id="WOX57051.1"/>
    </source>
</evidence>
<dbReference type="PANTHER" id="PTHR34504:SF2">
    <property type="entry name" value="UPF0150 PROTEIN SSL0259"/>
    <property type="match status" value="1"/>
</dbReference>
<dbReference type="AlphaFoldDB" id="A0AAX4FSZ4"/>
<name>A0AAX4FSZ4_9EURY</name>
<dbReference type="KEGG" id="mrc:R6Y96_06980"/>
<dbReference type="SUPFAM" id="SSF143100">
    <property type="entry name" value="TTHA1013/TTHA0281-like"/>
    <property type="match status" value="1"/>
</dbReference>
<sequence>MRTFTAVLYREEDMYIAECPEVGTVSQGRTVEEAVANLKEATELYLEESLLEDGRRLIITTFEVTEGARA</sequence>
<dbReference type="Gene3D" id="3.30.160.250">
    <property type="match status" value="1"/>
</dbReference>